<dbReference type="OMA" id="PTIANCH"/>
<feature type="region of interest" description="Disordered" evidence="5">
    <location>
        <begin position="1"/>
        <end position="40"/>
    </location>
</feature>
<dbReference type="InterPro" id="IPR039631">
    <property type="entry name" value="LRRC42"/>
</dbReference>
<dbReference type="PANTHER" id="PTHR31994">
    <property type="entry name" value="LEUCINE-RICH REPEAT-CONTAINING PROTEIN 42"/>
    <property type="match status" value="1"/>
</dbReference>
<name>A0A914AWV7_PATMI</name>
<dbReference type="Gene3D" id="3.80.10.10">
    <property type="entry name" value="Ribonuclease Inhibitor"/>
    <property type="match status" value="1"/>
</dbReference>
<dbReference type="EnsemblMetazoa" id="XM_038212274.1">
    <property type="protein sequence ID" value="XP_038068202.1"/>
    <property type="gene ID" value="LOC119737721"/>
</dbReference>
<comment type="similarity">
    <text evidence="1">Belongs to the LRRC42 family.</text>
</comment>
<dbReference type="InterPro" id="IPR001611">
    <property type="entry name" value="Leu-rich_rpt"/>
</dbReference>
<evidence type="ECO:0000256" key="3">
    <source>
        <dbReference type="ARBA" id="ARBA00022614"/>
    </source>
</evidence>
<organism evidence="6 7">
    <name type="scientific">Patiria miniata</name>
    <name type="common">Bat star</name>
    <name type="synonym">Asterina miniata</name>
    <dbReference type="NCBI Taxonomy" id="46514"/>
    <lineage>
        <taxon>Eukaryota</taxon>
        <taxon>Metazoa</taxon>
        <taxon>Echinodermata</taxon>
        <taxon>Eleutherozoa</taxon>
        <taxon>Asterozoa</taxon>
        <taxon>Asteroidea</taxon>
        <taxon>Valvatacea</taxon>
        <taxon>Valvatida</taxon>
        <taxon>Asterinidae</taxon>
        <taxon>Patiria</taxon>
    </lineage>
</organism>
<dbReference type="EnsemblMetazoa" id="XM_038212275.1">
    <property type="protein sequence ID" value="XP_038068203.1"/>
    <property type="gene ID" value="LOC119737721"/>
</dbReference>
<evidence type="ECO:0000256" key="4">
    <source>
        <dbReference type="ARBA" id="ARBA00022737"/>
    </source>
</evidence>
<accession>A0A914AWV7</accession>
<keyword evidence="4" id="KW-0677">Repeat</keyword>
<feature type="region of interest" description="Disordered" evidence="5">
    <location>
        <begin position="488"/>
        <end position="558"/>
    </location>
</feature>
<dbReference type="AlphaFoldDB" id="A0A914AWV7"/>
<dbReference type="InterPro" id="IPR032675">
    <property type="entry name" value="LRR_dom_sf"/>
</dbReference>
<dbReference type="EnsemblMetazoa" id="XM_038212273.1">
    <property type="protein sequence ID" value="XP_038068201.1"/>
    <property type="gene ID" value="LOC119737721"/>
</dbReference>
<evidence type="ECO:0000256" key="1">
    <source>
        <dbReference type="ARBA" id="ARBA00009297"/>
    </source>
</evidence>
<dbReference type="Proteomes" id="UP000887568">
    <property type="component" value="Unplaced"/>
</dbReference>
<feature type="compositionally biased region" description="Basic and acidic residues" evidence="5">
    <location>
        <begin position="507"/>
        <end position="523"/>
    </location>
</feature>
<dbReference type="RefSeq" id="XP_038068202.1">
    <property type="nucleotide sequence ID" value="XM_038212274.1"/>
</dbReference>
<proteinExistence type="inferred from homology"/>
<protein>
    <recommendedName>
        <fullName evidence="2">Leucine-rich repeat-containing protein 42</fullName>
    </recommendedName>
</protein>
<dbReference type="GeneID" id="119737721"/>
<dbReference type="RefSeq" id="XP_038068201.1">
    <property type="nucleotide sequence ID" value="XM_038212273.1"/>
</dbReference>
<keyword evidence="3" id="KW-0433">Leucine-rich repeat</keyword>
<reference evidence="6" key="1">
    <citation type="submission" date="2022-11" db="UniProtKB">
        <authorList>
            <consortium name="EnsemblMetazoa"/>
        </authorList>
    </citation>
    <scope>IDENTIFICATION</scope>
</reference>
<dbReference type="OrthoDB" id="120976at2759"/>
<evidence type="ECO:0000313" key="7">
    <source>
        <dbReference type="Proteomes" id="UP000887568"/>
    </source>
</evidence>
<dbReference type="Pfam" id="PF13516">
    <property type="entry name" value="LRR_6"/>
    <property type="match status" value="1"/>
</dbReference>
<dbReference type="PANTHER" id="PTHR31994:SF3">
    <property type="entry name" value="LEUCINE-RICH REPEAT-CONTAINING PROTEIN 42"/>
    <property type="match status" value="1"/>
</dbReference>
<sequence>MAFEPFPSEAVQQFNDPGPYFIRENGKLRSPPGMGPHSRSLLEFSQETNPAATPANSTDHSENTPRKLFDMTLDFVAANVVLVDSLVGFPEVVGQQLFEASHRHGNLSINALRLFSDAYRDAVLRSINLSGHHLAINQHSNCLAVFPYLTELEVTGCRLGDDHEIISTIANCHSLTRLGLASNSLSDVGIQRLTAPLRVMRRGPRKLGILDLAGNNLISDKSAGQYLTVFTSLRGIDLSGCNISSAGLDVLRSKLRLETNNSTAPSPFHLPVKTVGWALPLIEQWIESSTDLMKRGKSKASKAQAHGPSNSVHFYGRARKRLENVSRSSLPKPKPLVFPVIQLVAATTNHGQPTSDPADKKVKRLKVKMTIDRLTKELKNPATCRQEVEACQSKMGASLSQTTFNKELIEQYAIGSRDTFNKNKQTRKQDHWSFVDVDSNDLKQSREPLILKQEPVRVTKPPPKKRIKLSTKASKGFSDVLPNQKVEGVVHGEPRSHKNPCVGQASDCRKSGDQSHMTSKDHGSCSNQRQSAEYVHRNQATSQKGNGLWKAMNSEDWG</sequence>
<dbReference type="SUPFAM" id="SSF52047">
    <property type="entry name" value="RNI-like"/>
    <property type="match status" value="1"/>
</dbReference>
<evidence type="ECO:0000313" key="6">
    <source>
        <dbReference type="EnsemblMetazoa" id="XP_038068202.1"/>
    </source>
</evidence>
<evidence type="ECO:0000256" key="5">
    <source>
        <dbReference type="SAM" id="MobiDB-lite"/>
    </source>
</evidence>
<evidence type="ECO:0000256" key="2">
    <source>
        <dbReference type="ARBA" id="ARBA00014198"/>
    </source>
</evidence>
<dbReference type="RefSeq" id="XP_038068203.1">
    <property type="nucleotide sequence ID" value="XM_038212275.1"/>
</dbReference>
<keyword evidence="7" id="KW-1185">Reference proteome</keyword>